<keyword evidence="4 7" id="KW-0472">Membrane</keyword>
<feature type="transmembrane region" description="Helical" evidence="7">
    <location>
        <begin position="184"/>
        <end position="203"/>
    </location>
</feature>
<comment type="subcellular location">
    <subcellularLocation>
        <location evidence="1">Membrane</location>
        <topology evidence="1">Multi-pass membrane protein</topology>
    </subcellularLocation>
</comment>
<dbReference type="InterPro" id="IPR052337">
    <property type="entry name" value="SAT4-like"/>
</dbReference>
<dbReference type="AlphaFoldDB" id="A0A6G1MC79"/>
<evidence type="ECO:0000313" key="12">
    <source>
        <dbReference type="EMBL" id="KAF3223326.1"/>
    </source>
</evidence>
<reference evidence="13 14" key="1">
    <citation type="submission" date="2019-06" db="EMBL/GenBank/DDBJ databases">
        <authorList>
            <person name="Palmer J.M."/>
        </authorList>
    </citation>
    <scope>NUCLEOTIDE SEQUENCE [LARGE SCALE GENOMIC DNA]</scope>
    <source>
        <strain evidence="12 13">TWF106</strain>
        <strain evidence="10 15">TWF191</strain>
        <strain evidence="11">TWF679</strain>
        <strain evidence="9 14">TWF788</strain>
    </source>
</reference>
<evidence type="ECO:0000256" key="7">
    <source>
        <dbReference type="SAM" id="Phobius"/>
    </source>
</evidence>
<evidence type="ECO:0000313" key="14">
    <source>
        <dbReference type="Proteomes" id="UP000479691"/>
    </source>
</evidence>
<dbReference type="GO" id="GO:0016020">
    <property type="term" value="C:membrane"/>
    <property type="evidence" value="ECO:0007669"/>
    <property type="project" value="UniProtKB-SubCell"/>
</dbReference>
<dbReference type="OrthoDB" id="5393606at2759"/>
<evidence type="ECO:0000313" key="10">
    <source>
        <dbReference type="EMBL" id="KAF3217112.1"/>
    </source>
</evidence>
<evidence type="ECO:0000313" key="9">
    <source>
        <dbReference type="EMBL" id="KAF3176663.1"/>
    </source>
</evidence>
<feature type="transmembrane region" description="Helical" evidence="7">
    <location>
        <begin position="87"/>
        <end position="108"/>
    </location>
</feature>
<keyword evidence="2 7" id="KW-0812">Transmembrane</keyword>
<feature type="region of interest" description="Disordered" evidence="6">
    <location>
        <begin position="324"/>
        <end position="365"/>
    </location>
</feature>
<evidence type="ECO:0000313" key="11">
    <source>
        <dbReference type="EMBL" id="KAF3222434.1"/>
    </source>
</evidence>
<dbReference type="Proteomes" id="UP000472727">
    <property type="component" value="Unassembled WGS sequence"/>
</dbReference>
<feature type="domain" description="Rhodopsin" evidence="8">
    <location>
        <begin position="29"/>
        <end position="273"/>
    </location>
</feature>
<feature type="transmembrane region" description="Helical" evidence="7">
    <location>
        <begin position="12"/>
        <end position="33"/>
    </location>
</feature>
<feature type="transmembrane region" description="Helical" evidence="7">
    <location>
        <begin position="129"/>
        <end position="152"/>
    </location>
</feature>
<accession>A0A6G1MC79</accession>
<proteinExistence type="inferred from homology"/>
<evidence type="ECO:0000256" key="1">
    <source>
        <dbReference type="ARBA" id="ARBA00004141"/>
    </source>
</evidence>
<evidence type="ECO:0000313" key="15">
    <source>
        <dbReference type="Proteomes" id="UP000483672"/>
    </source>
</evidence>
<comment type="caution">
    <text evidence="10">The sequence shown here is derived from an EMBL/GenBank/DDBJ whole genome shotgun (WGS) entry which is preliminary data.</text>
</comment>
<evidence type="ECO:0000259" key="8">
    <source>
        <dbReference type="Pfam" id="PF20684"/>
    </source>
</evidence>
<evidence type="ECO:0000256" key="2">
    <source>
        <dbReference type="ARBA" id="ARBA00022692"/>
    </source>
</evidence>
<evidence type="ECO:0000256" key="3">
    <source>
        <dbReference type="ARBA" id="ARBA00022989"/>
    </source>
</evidence>
<dbReference type="Proteomes" id="UP000614610">
    <property type="component" value="Unassembled WGS sequence"/>
</dbReference>
<comment type="similarity">
    <text evidence="5">Belongs to the SAT4 family.</text>
</comment>
<dbReference type="EMBL" id="WIWT01000003">
    <property type="protein sequence ID" value="KAF3222434.1"/>
    <property type="molecule type" value="Genomic_DNA"/>
</dbReference>
<evidence type="ECO:0000256" key="4">
    <source>
        <dbReference type="ARBA" id="ARBA00023136"/>
    </source>
</evidence>
<dbReference type="EMBL" id="WIPF01000060">
    <property type="protein sequence ID" value="KAF3217112.1"/>
    <property type="molecule type" value="Genomic_DNA"/>
</dbReference>
<feature type="transmembrane region" description="Helical" evidence="7">
    <location>
        <begin position="215"/>
        <end position="237"/>
    </location>
</feature>
<feature type="transmembrane region" description="Helical" evidence="7">
    <location>
        <begin position="249"/>
        <end position="269"/>
    </location>
</feature>
<name>A0A6G1MC79_ORBOL</name>
<protein>
    <recommendedName>
        <fullName evidence="8">Rhodopsin domain-containing protein</fullName>
    </recommendedName>
</protein>
<feature type="transmembrane region" description="Helical" evidence="7">
    <location>
        <begin position="45"/>
        <end position="67"/>
    </location>
</feature>
<dbReference type="EMBL" id="JAABOE010000047">
    <property type="protein sequence ID" value="KAF3176663.1"/>
    <property type="molecule type" value="Genomic_DNA"/>
</dbReference>
<dbReference type="Pfam" id="PF20684">
    <property type="entry name" value="Fung_rhodopsin"/>
    <property type="match status" value="1"/>
</dbReference>
<sequence>MLHVHMASTNAAIASWTLGYCVVVAVVALKLYTRIRYVNGLELDDYIAVFTLAILTAGMGVVYTMLVLGLQEDESRWLFLSREKLEMMFKCYFISVQLYTFGILFCKLSIIFLYKRVAKLSQTLPRLNCFLNVLVWICVIFTLLGSVLNFFWCKPLYAFWTAMPFPMMEKYCDTNLVEASVYMYSAYNILTDLCIMIVPYFLLSRVNIQSRGKRIALFALFGIGTFVIISTVVKIVAIAQPENFHPPELVLWSFVEACVAVVVVCLPSLPPLIWKNSRFRDVSEGGISAPRWDDTAGSNFRLDGAASRLDLGRQADECASSRLSNANSKLLDPSRKGRNNSSSSSASNANSSKLTLSESSTSYRK</sequence>
<evidence type="ECO:0000256" key="6">
    <source>
        <dbReference type="SAM" id="MobiDB-lite"/>
    </source>
</evidence>
<gene>
    <name evidence="12" type="ORF">TWF106_005099</name>
    <name evidence="10" type="ORF">TWF191_008791</name>
    <name evidence="11" type="ORF">TWF679_005914</name>
    <name evidence="9" type="ORF">TWF788_007929</name>
</gene>
<organism evidence="10 15">
    <name type="scientific">Orbilia oligospora</name>
    <name type="common">Nematode-trapping fungus</name>
    <name type="synonym">Arthrobotrys oligospora</name>
    <dbReference type="NCBI Taxonomy" id="2813651"/>
    <lineage>
        <taxon>Eukaryota</taxon>
        <taxon>Fungi</taxon>
        <taxon>Dikarya</taxon>
        <taxon>Ascomycota</taxon>
        <taxon>Pezizomycotina</taxon>
        <taxon>Orbiliomycetes</taxon>
        <taxon>Orbiliales</taxon>
        <taxon>Orbiliaceae</taxon>
        <taxon>Orbilia</taxon>
    </lineage>
</organism>
<evidence type="ECO:0000313" key="13">
    <source>
        <dbReference type="Proteomes" id="UP000472727"/>
    </source>
</evidence>
<dbReference type="EMBL" id="WIWS01000023">
    <property type="protein sequence ID" value="KAF3223326.1"/>
    <property type="molecule type" value="Genomic_DNA"/>
</dbReference>
<dbReference type="PANTHER" id="PTHR33048:SF47">
    <property type="entry name" value="INTEGRAL MEMBRANE PROTEIN-RELATED"/>
    <property type="match status" value="1"/>
</dbReference>
<dbReference type="PANTHER" id="PTHR33048">
    <property type="entry name" value="PTH11-LIKE INTEGRAL MEMBRANE PROTEIN (AFU_ORTHOLOGUE AFUA_5G11245)"/>
    <property type="match status" value="1"/>
</dbReference>
<dbReference type="InterPro" id="IPR049326">
    <property type="entry name" value="Rhodopsin_dom_fungi"/>
</dbReference>
<feature type="compositionally biased region" description="Low complexity" evidence="6">
    <location>
        <begin position="339"/>
        <end position="365"/>
    </location>
</feature>
<dbReference type="Proteomes" id="UP000479691">
    <property type="component" value="Unassembled WGS sequence"/>
</dbReference>
<dbReference type="Proteomes" id="UP000483672">
    <property type="component" value="Unassembled WGS sequence"/>
</dbReference>
<evidence type="ECO:0000256" key="5">
    <source>
        <dbReference type="ARBA" id="ARBA00038359"/>
    </source>
</evidence>
<keyword evidence="3 7" id="KW-1133">Transmembrane helix</keyword>